<evidence type="ECO:0000256" key="1">
    <source>
        <dbReference type="ARBA" id="ARBA00007274"/>
    </source>
</evidence>
<protein>
    <submittedName>
        <fullName evidence="5">Acetyltransferase</fullName>
    </submittedName>
</protein>
<dbReference type="FunFam" id="2.160.10.10:FF:000025">
    <property type="entry name" value="Hexapeptide-repeat containing-acetyltransferase"/>
    <property type="match status" value="1"/>
</dbReference>
<dbReference type="InterPro" id="IPR051159">
    <property type="entry name" value="Hexapeptide_acetyltransf"/>
</dbReference>
<name>A0A0R1W8R6_9LACO</name>
<keyword evidence="2 5" id="KW-0808">Transferase</keyword>
<dbReference type="InterPro" id="IPR018357">
    <property type="entry name" value="Hexapep_transf_CS"/>
</dbReference>
<dbReference type="SUPFAM" id="SSF51161">
    <property type="entry name" value="Trimeric LpxA-like enzymes"/>
    <property type="match status" value="1"/>
</dbReference>
<keyword evidence="4" id="KW-0012">Acyltransferase</keyword>
<comment type="caution">
    <text evidence="5">The sequence shown here is derived from an EMBL/GenBank/DDBJ whole genome shotgun (WGS) entry which is preliminary data.</text>
</comment>
<dbReference type="OrthoDB" id="9812571at2"/>
<evidence type="ECO:0000256" key="4">
    <source>
        <dbReference type="ARBA" id="ARBA00023315"/>
    </source>
</evidence>
<organism evidence="5 6">
    <name type="scientific">Paucilactobacillus suebicus DSM 5007 = KCTC 3549</name>
    <dbReference type="NCBI Taxonomy" id="1423807"/>
    <lineage>
        <taxon>Bacteria</taxon>
        <taxon>Bacillati</taxon>
        <taxon>Bacillota</taxon>
        <taxon>Bacilli</taxon>
        <taxon>Lactobacillales</taxon>
        <taxon>Lactobacillaceae</taxon>
        <taxon>Paucilactobacillus</taxon>
    </lineage>
</organism>
<dbReference type="RefSeq" id="WP_010621129.1">
    <property type="nucleotide sequence ID" value="NZ_AZGF01000012.1"/>
</dbReference>
<dbReference type="EMBL" id="AZGF01000012">
    <property type="protein sequence ID" value="KRM11961.1"/>
    <property type="molecule type" value="Genomic_DNA"/>
</dbReference>
<proteinExistence type="inferred from homology"/>
<dbReference type="Proteomes" id="UP000051820">
    <property type="component" value="Unassembled WGS sequence"/>
</dbReference>
<keyword evidence="3" id="KW-0677">Repeat</keyword>
<dbReference type="CDD" id="cd03357">
    <property type="entry name" value="LbH_MAT_GAT"/>
    <property type="match status" value="1"/>
</dbReference>
<dbReference type="AlphaFoldDB" id="A0A0R1W8R6"/>
<dbReference type="Gene3D" id="2.160.10.10">
    <property type="entry name" value="Hexapeptide repeat proteins"/>
    <property type="match status" value="1"/>
</dbReference>
<sequence>MKKRTDEPDIEALAKMDIFEKVSNGEWYQYLHEPKVQAIVKKSAQTIEAINDMAKTDIDRANQMMDDFLPHTEDNVEIYYPVKAIEHPNCLFIGHDTFINANFQILASGKVTIGSHCLIGPNCSLFTPNHPVNNKMLRREGWEYDAPITIGDDCWLGGSVIVLPGVTIGDNVIVGAGSIVTKDLPSNTVVAGNPARVIRKLED</sequence>
<evidence type="ECO:0000313" key="5">
    <source>
        <dbReference type="EMBL" id="KRM11961.1"/>
    </source>
</evidence>
<dbReference type="PANTHER" id="PTHR23416:SF23">
    <property type="entry name" value="ACETYLTRANSFERASE C18B11.09C-RELATED"/>
    <property type="match status" value="1"/>
</dbReference>
<dbReference type="PROSITE" id="PS00101">
    <property type="entry name" value="HEXAPEP_TRANSFERASES"/>
    <property type="match status" value="1"/>
</dbReference>
<dbReference type="PATRIC" id="fig|1423807.3.peg.333"/>
<gene>
    <name evidence="5" type="ORF">FD16_GL000329</name>
</gene>
<dbReference type="eggNOG" id="COG0110">
    <property type="taxonomic scope" value="Bacteria"/>
</dbReference>
<comment type="similarity">
    <text evidence="1">Belongs to the transferase hexapeptide repeat family.</text>
</comment>
<dbReference type="GO" id="GO:0008374">
    <property type="term" value="F:O-acyltransferase activity"/>
    <property type="evidence" value="ECO:0007669"/>
    <property type="project" value="TreeGrafter"/>
</dbReference>
<dbReference type="PANTHER" id="PTHR23416">
    <property type="entry name" value="SIALIC ACID SYNTHASE-RELATED"/>
    <property type="match status" value="1"/>
</dbReference>
<keyword evidence="6" id="KW-1185">Reference proteome</keyword>
<dbReference type="InterPro" id="IPR001451">
    <property type="entry name" value="Hexapep"/>
</dbReference>
<evidence type="ECO:0000256" key="2">
    <source>
        <dbReference type="ARBA" id="ARBA00022679"/>
    </source>
</evidence>
<evidence type="ECO:0000256" key="3">
    <source>
        <dbReference type="ARBA" id="ARBA00022737"/>
    </source>
</evidence>
<dbReference type="InterPro" id="IPR011004">
    <property type="entry name" value="Trimer_LpxA-like_sf"/>
</dbReference>
<accession>A0A0R1W8R6</accession>
<dbReference type="Pfam" id="PF14602">
    <property type="entry name" value="Hexapep_2"/>
    <property type="match status" value="2"/>
</dbReference>
<evidence type="ECO:0000313" key="6">
    <source>
        <dbReference type="Proteomes" id="UP000051820"/>
    </source>
</evidence>
<reference evidence="5 6" key="1">
    <citation type="journal article" date="2015" name="Genome Announc.">
        <title>Expanding the biotechnology potential of lactobacilli through comparative genomics of 213 strains and associated genera.</title>
        <authorList>
            <person name="Sun Z."/>
            <person name="Harris H.M."/>
            <person name="McCann A."/>
            <person name="Guo C."/>
            <person name="Argimon S."/>
            <person name="Zhang W."/>
            <person name="Yang X."/>
            <person name="Jeffery I.B."/>
            <person name="Cooney J.C."/>
            <person name="Kagawa T.F."/>
            <person name="Liu W."/>
            <person name="Song Y."/>
            <person name="Salvetti E."/>
            <person name="Wrobel A."/>
            <person name="Rasinkangas P."/>
            <person name="Parkhill J."/>
            <person name="Rea M.C."/>
            <person name="O'Sullivan O."/>
            <person name="Ritari J."/>
            <person name="Douillard F.P."/>
            <person name="Paul Ross R."/>
            <person name="Yang R."/>
            <person name="Briner A.E."/>
            <person name="Felis G.E."/>
            <person name="de Vos W.M."/>
            <person name="Barrangou R."/>
            <person name="Klaenhammer T.R."/>
            <person name="Caufield P.W."/>
            <person name="Cui Y."/>
            <person name="Zhang H."/>
            <person name="O'Toole P.W."/>
        </authorList>
    </citation>
    <scope>NUCLEOTIDE SEQUENCE [LARGE SCALE GENOMIC DNA]</scope>
    <source>
        <strain evidence="5 6">DSM 5007</strain>
    </source>
</reference>